<dbReference type="SUPFAM" id="SSF51206">
    <property type="entry name" value="cAMP-binding domain-like"/>
    <property type="match status" value="1"/>
</dbReference>
<dbReference type="CDD" id="cd00038">
    <property type="entry name" value="CAP_ED"/>
    <property type="match status" value="1"/>
</dbReference>
<feature type="domain" description="Cyclic nucleotide-binding" evidence="1">
    <location>
        <begin position="10"/>
        <end position="69"/>
    </location>
</feature>
<dbReference type="Gene3D" id="2.60.120.10">
    <property type="entry name" value="Jelly Rolls"/>
    <property type="match status" value="1"/>
</dbReference>
<evidence type="ECO:0000313" key="2">
    <source>
        <dbReference type="EMBL" id="ADX68415.1"/>
    </source>
</evidence>
<dbReference type="eggNOG" id="COG0664">
    <property type="taxonomic scope" value="Bacteria"/>
</dbReference>
<dbReference type="InterPro" id="IPR018490">
    <property type="entry name" value="cNMP-bd_dom_sf"/>
</dbReference>
<dbReference type="HOGENOM" id="CLU_075053_9_2_10"/>
<dbReference type="EMBL" id="CP002455">
    <property type="protein sequence ID" value="ADX68415.1"/>
    <property type="molecule type" value="Genomic_DNA"/>
</dbReference>
<keyword evidence="3" id="KW-1185">Reference proteome</keyword>
<evidence type="ECO:0000259" key="1">
    <source>
        <dbReference type="PROSITE" id="PS50042"/>
    </source>
</evidence>
<gene>
    <name evidence="2" type="ordered locus">Weevi_1723</name>
</gene>
<dbReference type="RefSeq" id="WP_013598804.1">
    <property type="nucleotide sequence ID" value="NC_015144.1"/>
</dbReference>
<dbReference type="InterPro" id="IPR014710">
    <property type="entry name" value="RmlC-like_jellyroll"/>
</dbReference>
<protein>
    <submittedName>
        <fullName evidence="2">Transcriptional regulator, Crp/Fnr family</fullName>
    </submittedName>
</protein>
<dbReference type="Proteomes" id="UP000008641">
    <property type="component" value="Chromosome"/>
</dbReference>
<name>F0NZZ1_WEEVC</name>
<dbReference type="SMART" id="SM00100">
    <property type="entry name" value="cNMP"/>
    <property type="match status" value="1"/>
</dbReference>
<dbReference type="OrthoDB" id="1092431at2"/>
<dbReference type="STRING" id="865938.Weevi_1723"/>
<accession>F0NZZ1</accession>
<dbReference type="KEGG" id="wvi:Weevi_1723"/>
<dbReference type="InterPro" id="IPR000595">
    <property type="entry name" value="cNMP-bd_dom"/>
</dbReference>
<organism evidence="2 3">
    <name type="scientific">Weeksella virosa (strain ATCC 43766 / DSM 16922 / JCM 21250 / CCUG 30538 / CDC 9751 / IAM 14551 / NBRC 16016 / NCTC 11634 / CL345/78)</name>
    <dbReference type="NCBI Taxonomy" id="865938"/>
    <lineage>
        <taxon>Bacteria</taxon>
        <taxon>Pseudomonadati</taxon>
        <taxon>Bacteroidota</taxon>
        <taxon>Flavobacteriia</taxon>
        <taxon>Flavobacteriales</taxon>
        <taxon>Weeksellaceae</taxon>
        <taxon>Weeksella</taxon>
    </lineage>
</organism>
<dbReference type="Pfam" id="PF00027">
    <property type="entry name" value="cNMP_binding"/>
    <property type="match status" value="1"/>
</dbReference>
<proteinExistence type="predicted"/>
<dbReference type="PROSITE" id="PS50042">
    <property type="entry name" value="CNMP_BINDING_3"/>
    <property type="match status" value="1"/>
</dbReference>
<sequence>MKNFTNHLKTLANFTEEQINEVIHIAKVKDYPKNHFLLREGQQSDFFYFVEEGLVKSFSYDNDGKEHVIQFSPENWYISDRYSTVCKQPAKLNIQTIEDSTVVIMSLELQEYLTQLNPEYGKAIIYLLHNHVRYLQDCVNLLLSASAKTRYQEFVKLYPNLLQRVPQRTIASYLGITPESLSRVRKEISIHG</sequence>
<reference evidence="3" key="2">
    <citation type="journal article" date="2011" name="Stand. Genomic Sci.">
        <title>Complete genome sequence of Weeksella virosa type strain (9751T).</title>
        <authorList>
            <person name="Lang E."/>
            <person name="Teshima H."/>
            <person name="Lucas S."/>
            <person name="Lapidus A."/>
            <person name="Hammon N."/>
            <person name="Deshpande S."/>
            <person name="Nolan M."/>
            <person name="Cheng J."/>
            <person name="Pitluck S."/>
            <person name="Liolios K."/>
            <person name="Pagani I."/>
            <person name="Mikhailova N."/>
            <person name="Ivanova N."/>
            <person name="Mavromatis K."/>
            <person name="Pati A."/>
            <person name="Tapia R."/>
            <person name="Han C."/>
            <person name="Goodwin L."/>
            <person name="Chen A."/>
            <person name="Palaniappan K."/>
            <person name="Land M."/>
            <person name="Hauser L."/>
            <person name="Chang Y."/>
            <person name="Jeffries C."/>
            <person name="Brambilla E."/>
            <person name="Kopitz M."/>
            <person name="Rohde M."/>
            <person name="Goker M."/>
            <person name="Tindall B."/>
            <person name="Detter J."/>
            <person name="Woyke T."/>
            <person name="Bristow J."/>
            <person name="Eisen J."/>
            <person name="Markowitz V."/>
            <person name="Hugenholtz P."/>
            <person name="Klenk H."/>
            <person name="Kyrpides N."/>
        </authorList>
    </citation>
    <scope>NUCLEOTIDE SEQUENCE [LARGE SCALE GENOMIC DNA]</scope>
    <source>
        <strain evidence="3">ATCC 43766 / DSM 16922 / JCM 21250 / NBRC 16016 / NCTC 11634 / CL345/78</strain>
    </source>
</reference>
<evidence type="ECO:0000313" key="3">
    <source>
        <dbReference type="Proteomes" id="UP000008641"/>
    </source>
</evidence>
<dbReference type="AlphaFoldDB" id="F0NZZ1"/>
<reference evidence="2 3" key="1">
    <citation type="journal article" date="2011" name="Stand. Genomic Sci.">
        <title>Complete genome sequence of Weeksella virosa type strain (9751).</title>
        <authorList>
            <person name="Lang E."/>
            <person name="Teshima H."/>
            <person name="Lucas S."/>
            <person name="Lapidus A."/>
            <person name="Hammon N."/>
            <person name="Deshpande S."/>
            <person name="Nolan M."/>
            <person name="Cheng J.F."/>
            <person name="Pitluck S."/>
            <person name="Liolios K."/>
            <person name="Pagani I."/>
            <person name="Mikhailova N."/>
            <person name="Ivanova N."/>
            <person name="Mavromatis K."/>
            <person name="Pati A."/>
            <person name="Tapia R."/>
            <person name="Han C."/>
            <person name="Goodwin L."/>
            <person name="Chen A."/>
            <person name="Palaniappan K."/>
            <person name="Land M."/>
            <person name="Hauser L."/>
            <person name="Chang Y.J."/>
            <person name="Jeffries C.D."/>
            <person name="Brambilla E.M."/>
            <person name="Kopitz M."/>
            <person name="Rohde M."/>
            <person name="Goker M."/>
            <person name="Tindall B.J."/>
            <person name="Detter J.C."/>
            <person name="Woyke T."/>
            <person name="Bristow J."/>
            <person name="Eisen J.A."/>
            <person name="Markowitz V."/>
            <person name="Hugenholtz P."/>
            <person name="Klenk H.P."/>
            <person name="Kyrpides N.C."/>
        </authorList>
    </citation>
    <scope>NUCLEOTIDE SEQUENCE [LARGE SCALE GENOMIC DNA]</scope>
    <source>
        <strain evidence="3">ATCC 43766 / DSM 16922 / JCM 21250 / NBRC 16016 / NCTC 11634 / CL345/78</strain>
    </source>
</reference>